<evidence type="ECO:0000313" key="15">
    <source>
        <dbReference type="Proteomes" id="UP000823618"/>
    </source>
</evidence>
<keyword evidence="3" id="KW-0813">Transport</keyword>
<dbReference type="PANTHER" id="PTHR32024:SF2">
    <property type="entry name" value="TRK SYSTEM POTASSIUM UPTAKE PROTEIN TRKG-RELATED"/>
    <property type="match status" value="1"/>
</dbReference>
<evidence type="ECO:0000256" key="10">
    <source>
        <dbReference type="ARBA" id="ARBA00023065"/>
    </source>
</evidence>
<dbReference type="GO" id="GO:0005886">
    <property type="term" value="C:plasma membrane"/>
    <property type="evidence" value="ECO:0007669"/>
    <property type="project" value="UniProtKB-SubCell"/>
</dbReference>
<evidence type="ECO:0000313" key="14">
    <source>
        <dbReference type="EMBL" id="MBO8463073.1"/>
    </source>
</evidence>
<comment type="subcellular location">
    <subcellularLocation>
        <location evidence="1">Cell inner membrane</location>
        <topology evidence="1">Multi-pass membrane protein</topology>
    </subcellularLocation>
</comment>
<evidence type="ECO:0000256" key="5">
    <source>
        <dbReference type="ARBA" id="ARBA00022519"/>
    </source>
</evidence>
<keyword evidence="8 12" id="KW-0630">Potassium</keyword>
<evidence type="ECO:0000256" key="1">
    <source>
        <dbReference type="ARBA" id="ARBA00004429"/>
    </source>
</evidence>
<sequence length="478" mass="53324">MNYAMIRYILACVMGFEAIFLTLPCLVAIIYQEQAGWAFFFTLLLCGFFWFLGTRKKPKNTVFFAREGFVAVALSWILLSIMGAIPFLLSGEIPDFIDAFFEAVSGFTTTGASVLEDVSTLSYTSIFWRSFTLWIGGMGVLVFMVAILPLSGSYNILLMKAESPGPSVGKFVPRIKTTAKLLYGIYFCLTVIQVFLLLLGDMPLFDALIISFGTAGTGGFGATTNSLEGYSMYIQSVTIVFMILFGINFNVYYLLLVKKWKQAIRCEEMRYYFMIIVFTIIVITMNIHSMFSSWLSAFHHAAFQVTSIITTTAYSTVDFDQWPAFSKELLIVLMFIGSCAGSTGGGIKVSRFAIIVKTFFKEMYQIIHPKGVKIIRFEGKKVEHNVLRSINTYFAGYILVFVSSIVMIGLNDFDLITNFTAVIAALNNIGAGLELVGPTGNFGDFSVLSKFVLSFDMLAGRLELFPMLLLFVPSTWKK</sequence>
<comment type="caution">
    <text evidence="14">The sequence shown here is derived from an EMBL/GenBank/DDBJ whole genome shotgun (WGS) entry which is preliminary data.</text>
</comment>
<feature type="transmembrane region" description="Helical" evidence="13">
    <location>
        <begin position="64"/>
        <end position="89"/>
    </location>
</feature>
<accession>A0A9D9HZG6</accession>
<dbReference type="GO" id="GO:0015379">
    <property type="term" value="F:potassium:chloride symporter activity"/>
    <property type="evidence" value="ECO:0007669"/>
    <property type="project" value="InterPro"/>
</dbReference>
<feature type="binding site" evidence="12">
    <location>
        <position position="428"/>
    </location>
    <ligand>
        <name>K(+)</name>
        <dbReference type="ChEBI" id="CHEBI:29103"/>
    </ligand>
</feature>
<comment type="similarity">
    <text evidence="2">Belongs to the TrkH potassium transport family.</text>
</comment>
<feature type="binding site" evidence="12">
    <location>
        <position position="311"/>
    </location>
    <ligand>
        <name>K(+)</name>
        <dbReference type="ChEBI" id="CHEBI:29103"/>
    </ligand>
</feature>
<gene>
    <name evidence="14" type="ORF">IAC13_03995</name>
</gene>
<organism evidence="14 15">
    <name type="scientific">Candidatus Scybalomonas excrementavium</name>
    <dbReference type="NCBI Taxonomy" id="2840943"/>
    <lineage>
        <taxon>Bacteria</taxon>
        <taxon>Bacillati</taxon>
        <taxon>Bacillota</taxon>
        <taxon>Clostridia</taxon>
        <taxon>Lachnospirales</taxon>
        <taxon>Lachnospiraceae</taxon>
        <taxon>Lachnospiraceae incertae sedis</taxon>
        <taxon>Candidatus Scybalomonas</taxon>
    </lineage>
</organism>
<keyword evidence="11 13" id="KW-0472">Membrane</keyword>
<feature type="transmembrane region" description="Helical" evidence="13">
    <location>
        <begin position="131"/>
        <end position="150"/>
    </location>
</feature>
<dbReference type="InterPro" id="IPR004772">
    <property type="entry name" value="TrkH"/>
</dbReference>
<feature type="transmembrane region" description="Helical" evidence="13">
    <location>
        <begin position="181"/>
        <end position="199"/>
    </location>
</feature>
<feature type="transmembrane region" description="Helical" evidence="13">
    <location>
        <begin position="233"/>
        <end position="257"/>
    </location>
</feature>
<feature type="transmembrane region" description="Helical" evidence="13">
    <location>
        <begin position="329"/>
        <end position="347"/>
    </location>
</feature>
<dbReference type="Pfam" id="PF02386">
    <property type="entry name" value="TrkH"/>
    <property type="match status" value="1"/>
</dbReference>
<feature type="binding site" evidence="12">
    <location>
        <position position="312"/>
    </location>
    <ligand>
        <name>K(+)</name>
        <dbReference type="ChEBI" id="CHEBI:29103"/>
    </ligand>
</feature>
<feature type="transmembrane region" description="Helical" evidence="13">
    <location>
        <begin position="451"/>
        <end position="472"/>
    </location>
</feature>
<feature type="transmembrane region" description="Helical" evidence="13">
    <location>
        <begin position="269"/>
        <end position="291"/>
    </location>
</feature>
<dbReference type="GO" id="GO:0046872">
    <property type="term" value="F:metal ion binding"/>
    <property type="evidence" value="ECO:0007669"/>
    <property type="project" value="UniProtKB-KW"/>
</dbReference>
<evidence type="ECO:0000256" key="7">
    <source>
        <dbReference type="ARBA" id="ARBA00022692"/>
    </source>
</evidence>
<evidence type="ECO:0000256" key="2">
    <source>
        <dbReference type="ARBA" id="ARBA00009137"/>
    </source>
</evidence>
<evidence type="ECO:0000256" key="13">
    <source>
        <dbReference type="SAM" id="Phobius"/>
    </source>
</evidence>
<feature type="binding site" evidence="12">
    <location>
        <position position="110"/>
    </location>
    <ligand>
        <name>K(+)</name>
        <dbReference type="ChEBI" id="CHEBI:29103"/>
    </ligand>
</feature>
<dbReference type="InterPro" id="IPR003445">
    <property type="entry name" value="Cat_transpt"/>
</dbReference>
<feature type="transmembrane region" description="Helical" evidence="13">
    <location>
        <begin position="35"/>
        <end position="52"/>
    </location>
</feature>
<evidence type="ECO:0000256" key="11">
    <source>
        <dbReference type="ARBA" id="ARBA00023136"/>
    </source>
</evidence>
<dbReference type="PANTHER" id="PTHR32024">
    <property type="entry name" value="TRK SYSTEM POTASSIUM UPTAKE PROTEIN TRKG-RELATED"/>
    <property type="match status" value="1"/>
</dbReference>
<name>A0A9D9HZG6_9FIRM</name>
<proteinExistence type="inferred from homology"/>
<keyword evidence="9 13" id="KW-1133">Transmembrane helix</keyword>
<evidence type="ECO:0000256" key="6">
    <source>
        <dbReference type="ARBA" id="ARBA00022538"/>
    </source>
</evidence>
<keyword evidence="10" id="KW-0406">Ion transport</keyword>
<keyword evidence="5" id="KW-0997">Cell inner membrane</keyword>
<evidence type="ECO:0000256" key="12">
    <source>
        <dbReference type="PIRSR" id="PIRSR006247-1"/>
    </source>
</evidence>
<evidence type="ECO:0000256" key="4">
    <source>
        <dbReference type="ARBA" id="ARBA00022475"/>
    </source>
</evidence>
<keyword evidence="4" id="KW-1003">Cell membrane</keyword>
<dbReference type="EMBL" id="JADIML010000112">
    <property type="protein sequence ID" value="MBO8463073.1"/>
    <property type="molecule type" value="Genomic_DNA"/>
</dbReference>
<protein>
    <submittedName>
        <fullName evidence="14">TrkH family potassium uptake protein</fullName>
    </submittedName>
</protein>
<feature type="binding site" evidence="12">
    <location>
        <position position="109"/>
    </location>
    <ligand>
        <name>K(+)</name>
        <dbReference type="ChEBI" id="CHEBI:29103"/>
    </ligand>
</feature>
<reference evidence="14" key="1">
    <citation type="submission" date="2020-10" db="EMBL/GenBank/DDBJ databases">
        <authorList>
            <person name="Gilroy R."/>
        </authorList>
    </citation>
    <scope>NUCLEOTIDE SEQUENCE</scope>
    <source>
        <strain evidence="14">E3-2379</strain>
    </source>
</reference>
<reference evidence="14" key="2">
    <citation type="journal article" date="2021" name="PeerJ">
        <title>Extensive microbial diversity within the chicken gut microbiome revealed by metagenomics and culture.</title>
        <authorList>
            <person name="Gilroy R."/>
            <person name="Ravi A."/>
            <person name="Getino M."/>
            <person name="Pursley I."/>
            <person name="Horton D.L."/>
            <person name="Alikhan N.F."/>
            <person name="Baker D."/>
            <person name="Gharbi K."/>
            <person name="Hall N."/>
            <person name="Watson M."/>
            <person name="Adriaenssens E.M."/>
            <person name="Foster-Nyarko E."/>
            <person name="Jarju S."/>
            <person name="Secka A."/>
            <person name="Antonio M."/>
            <person name="Oren A."/>
            <person name="Chaudhuri R.R."/>
            <person name="La Ragione R."/>
            <person name="Hildebrand F."/>
            <person name="Pallen M.J."/>
        </authorList>
    </citation>
    <scope>NUCLEOTIDE SEQUENCE</scope>
    <source>
        <strain evidence="14">E3-2379</strain>
    </source>
</reference>
<evidence type="ECO:0000256" key="3">
    <source>
        <dbReference type="ARBA" id="ARBA00022448"/>
    </source>
</evidence>
<keyword evidence="12" id="KW-0479">Metal-binding</keyword>
<feature type="binding site" evidence="12">
    <location>
        <position position="218"/>
    </location>
    <ligand>
        <name>K(+)</name>
        <dbReference type="ChEBI" id="CHEBI:29103"/>
    </ligand>
</feature>
<feature type="transmembrane region" description="Helical" evidence="13">
    <location>
        <begin position="390"/>
        <end position="410"/>
    </location>
</feature>
<feature type="transmembrane region" description="Helical" evidence="13">
    <location>
        <begin position="7"/>
        <end position="29"/>
    </location>
</feature>
<dbReference type="PIRSF" id="PIRSF006247">
    <property type="entry name" value="TrkH"/>
    <property type="match status" value="1"/>
</dbReference>
<evidence type="ECO:0000256" key="9">
    <source>
        <dbReference type="ARBA" id="ARBA00022989"/>
    </source>
</evidence>
<keyword evidence="6" id="KW-0633">Potassium transport</keyword>
<keyword evidence="7 13" id="KW-0812">Transmembrane</keyword>
<evidence type="ECO:0000256" key="8">
    <source>
        <dbReference type="ARBA" id="ARBA00022958"/>
    </source>
</evidence>
<dbReference type="Proteomes" id="UP000823618">
    <property type="component" value="Unassembled WGS sequence"/>
</dbReference>
<dbReference type="AlphaFoldDB" id="A0A9D9HZG6"/>